<dbReference type="Pfam" id="PF13387">
    <property type="entry name" value="Lnb_N"/>
    <property type="match status" value="1"/>
</dbReference>
<feature type="transmembrane region" description="Helical" evidence="1">
    <location>
        <begin position="308"/>
        <end position="327"/>
    </location>
</feature>
<evidence type="ECO:0000256" key="1">
    <source>
        <dbReference type="SAM" id="Phobius"/>
    </source>
</evidence>
<name>A0A939B6T6_9BACT</name>
<evidence type="ECO:0000313" key="5">
    <source>
        <dbReference type="Proteomes" id="UP000706891"/>
    </source>
</evidence>
<dbReference type="EMBL" id="JACJJG010000007">
    <property type="protein sequence ID" value="MBM6672865.1"/>
    <property type="molecule type" value="Genomic_DNA"/>
</dbReference>
<feature type="domain" description="Lnb-like transmembrane" evidence="3">
    <location>
        <begin position="246"/>
        <end position="380"/>
    </location>
</feature>
<feature type="transmembrane region" description="Helical" evidence="1">
    <location>
        <begin position="339"/>
        <end position="356"/>
    </location>
</feature>
<feature type="transmembrane region" description="Helical" evidence="1">
    <location>
        <begin position="284"/>
        <end position="302"/>
    </location>
</feature>
<dbReference type="InterPro" id="IPR025178">
    <property type="entry name" value="Lnb_N"/>
</dbReference>
<dbReference type="AlphaFoldDB" id="A0A939B6T6"/>
<keyword evidence="1" id="KW-1133">Transmembrane helix</keyword>
<gene>
    <name evidence="4" type="ORF">H6A34_03080</name>
</gene>
<organism evidence="4 5">
    <name type="scientific">Marseilla massiliensis</name>
    <dbReference type="NCBI Taxonomy" id="1841864"/>
    <lineage>
        <taxon>Bacteria</taxon>
        <taxon>Pseudomonadati</taxon>
        <taxon>Bacteroidota</taxon>
        <taxon>Bacteroidia</taxon>
        <taxon>Bacteroidales</taxon>
        <taxon>Prevotellaceae</taxon>
        <taxon>Marseilla</taxon>
    </lineage>
</organism>
<reference evidence="4" key="2">
    <citation type="journal article" date="2021" name="Sci. Rep.">
        <title>The distribution of antibiotic resistance genes in chicken gut microbiota commensals.</title>
        <authorList>
            <person name="Juricova H."/>
            <person name="Matiasovicova J."/>
            <person name="Kubasova T."/>
            <person name="Cejkova D."/>
            <person name="Rychlik I."/>
        </authorList>
    </citation>
    <scope>NUCLEOTIDE SEQUENCE</scope>
    <source>
        <strain evidence="4">An824</strain>
    </source>
</reference>
<comment type="caution">
    <text evidence="4">The sequence shown here is derived from an EMBL/GenBank/DDBJ whole genome shotgun (WGS) entry which is preliminary data.</text>
</comment>
<proteinExistence type="predicted"/>
<dbReference type="Pfam" id="PF25221">
    <property type="entry name" value="5TMH_Lnb"/>
    <property type="match status" value="1"/>
</dbReference>
<reference evidence="4" key="1">
    <citation type="submission" date="2020-08" db="EMBL/GenBank/DDBJ databases">
        <authorList>
            <person name="Cejkova D."/>
            <person name="Kubasova T."/>
            <person name="Jahodarova E."/>
            <person name="Rychlik I."/>
        </authorList>
    </citation>
    <scope>NUCLEOTIDE SEQUENCE</scope>
    <source>
        <strain evidence="4">An824</strain>
    </source>
</reference>
<keyword evidence="1" id="KW-0472">Membrane</keyword>
<sequence>MLIFSNIRAYAQEKQSFADTDSVRISLLTCAPGTEVYSLYGHTAVRYTDYGKNIDVAINYGVFSFNKPFFVLRFIFGITDYEMGIVPFDYFCDEYRSEGRWVYQQELNLTNEEKAEMRRAFDNNFLPENRTYRYNYFYDNCTTRPRDIIIDNIKGAVVFPDAKEEYPSYRELVHSMNGNAPWARFGNDLLLGVKSDKKTDLQEQQFLPLRLMEDFEHAKIKSPDGTTRPLVIKSSYIIPAGAQEHNSGFPLSPSACAWIIFALVIIISAFELITKRKLWPFDTLLLILDGCVGIIIFLMFFSEHPTTSTNLQILLFNPLPLFFAYGIAKRAIKKRYEPLWKYAACMLVMFLIGGFFQSYAEGMYILALSLLIRCVWNIVYQNRFLPGK</sequence>
<feature type="transmembrane region" description="Helical" evidence="1">
    <location>
        <begin position="251"/>
        <end position="272"/>
    </location>
</feature>
<protein>
    <submittedName>
        <fullName evidence="4">DUF4105 domain-containing protein</fullName>
    </submittedName>
</protein>
<feature type="domain" description="Lnb N-terminal periplasmic" evidence="2">
    <location>
        <begin position="15"/>
        <end position="150"/>
    </location>
</feature>
<feature type="transmembrane region" description="Helical" evidence="1">
    <location>
        <begin position="362"/>
        <end position="380"/>
    </location>
</feature>
<dbReference type="InterPro" id="IPR057436">
    <property type="entry name" value="5TMH_Lnb"/>
</dbReference>
<evidence type="ECO:0000259" key="2">
    <source>
        <dbReference type="Pfam" id="PF13387"/>
    </source>
</evidence>
<keyword evidence="5" id="KW-1185">Reference proteome</keyword>
<keyword evidence="1" id="KW-0812">Transmembrane</keyword>
<evidence type="ECO:0000313" key="4">
    <source>
        <dbReference type="EMBL" id="MBM6672865.1"/>
    </source>
</evidence>
<evidence type="ECO:0000259" key="3">
    <source>
        <dbReference type="Pfam" id="PF25221"/>
    </source>
</evidence>
<dbReference type="Proteomes" id="UP000706891">
    <property type="component" value="Unassembled WGS sequence"/>
</dbReference>
<accession>A0A939B6T6</accession>